<proteinExistence type="predicted"/>
<organism evidence="1 2">
    <name type="scientific">Lentzea tibetensis</name>
    <dbReference type="NCBI Taxonomy" id="2591470"/>
    <lineage>
        <taxon>Bacteria</taxon>
        <taxon>Bacillati</taxon>
        <taxon>Actinomycetota</taxon>
        <taxon>Actinomycetes</taxon>
        <taxon>Pseudonocardiales</taxon>
        <taxon>Pseudonocardiaceae</taxon>
        <taxon>Lentzea</taxon>
    </lineage>
</organism>
<accession>A0A563F3K2</accession>
<sequence length="268" mass="29523">MKIEHRVSLNSTPEIRAELAELGVPAGPENEPASRMITFTVEETAPHWPEIAELIDRSGALDVVSTKFTKKEIEQAGHVQLEPSWHHGYPQPEDDYLSATYDLSDYCEECGIGARQKAPFRMKGEPKWGKKSLLQLNWIFDEFFVTPALWEAVFRPLGVPRQPVLGKNDVELATVVQLVVVDEVQIDSSGLAATRCPSCGRVKYLPVTRGFFPAPVGDPGAPLVRTIQYFGSGASAFRPVVAEQRVARALSDHKAQGASLRPISFTNA</sequence>
<dbReference type="AlphaFoldDB" id="A0A563F3K2"/>
<comment type="caution">
    <text evidence="1">The sequence shown here is derived from an EMBL/GenBank/DDBJ whole genome shotgun (WGS) entry which is preliminary data.</text>
</comment>
<dbReference type="Proteomes" id="UP000316639">
    <property type="component" value="Unassembled WGS sequence"/>
</dbReference>
<keyword evidence="2" id="KW-1185">Reference proteome</keyword>
<protein>
    <submittedName>
        <fullName evidence="1">Uncharacterized protein</fullName>
    </submittedName>
</protein>
<evidence type="ECO:0000313" key="1">
    <source>
        <dbReference type="EMBL" id="TWP54351.1"/>
    </source>
</evidence>
<dbReference type="OrthoDB" id="3735901at2"/>
<dbReference type="RefSeq" id="WP_146349133.1">
    <property type="nucleotide sequence ID" value="NZ_VOBR01000001.1"/>
</dbReference>
<reference evidence="1 2" key="1">
    <citation type="submission" date="2019-07" db="EMBL/GenBank/DDBJ databases">
        <title>Lentzea xizangensis sp. nov., isolated from Qinghai-Tibetan Plateau Soils.</title>
        <authorList>
            <person name="Huang J."/>
        </authorList>
    </citation>
    <scope>NUCLEOTIDE SEQUENCE [LARGE SCALE GENOMIC DNA]</scope>
    <source>
        <strain evidence="1 2">FXJ1.1311</strain>
    </source>
</reference>
<gene>
    <name evidence="1" type="ORF">FKR81_02045</name>
</gene>
<dbReference type="EMBL" id="VOBR01000001">
    <property type="protein sequence ID" value="TWP54351.1"/>
    <property type="molecule type" value="Genomic_DNA"/>
</dbReference>
<name>A0A563F3K2_9PSEU</name>
<evidence type="ECO:0000313" key="2">
    <source>
        <dbReference type="Proteomes" id="UP000316639"/>
    </source>
</evidence>